<dbReference type="Gramene" id="SIN_1007206.t">
    <property type="protein sequence ID" value="SIN_1007206.t.cds1"/>
    <property type="gene ID" value="SIN_1007206"/>
</dbReference>
<sequence length="478" mass="53192">MGTKNAELVFVPSPGLSHLVSTVEMAKLLLDRDGRLSITVLIMKHPTDSAVDSYTKNISSDSRLRFINLPTLDDTSLFKMLDLINYQFTHIRDIVSNLIKQPSLPGSQLAGLVLDMFCTKLIEVADEFNLPAYAFYTSSASTLALVCHLVPLIFEQHEDLAKYKFSDVELSVPCFSNPVPAEVLPAVSVEEGPLFTVLVSNFKRLTETKGIMVNTFYELESYAIESLLAATKKPKVYPVGPIMKSSSDQSFDEDIKKWLDDQPENSVIFLCFGSMGSFEEAQVKEIALALENSGSRFLWSLRKPGQKGVMQLPTEYEDFNEVLPEGFLDRTEGIGKVIGWAPQVAVLSHPAVGGFVSHCGWNSTLESIWFGVPMATFPLHAEQQLNAFQLVKELGMAEAIRIDYKKDFRGEKPPEIVGAEEIEAAIRRLMAEESGSGVRQKVKEMKNKSRMALMEGGSSYNAQNLFIKDVIENIAYEF</sequence>
<evidence type="ECO:0000313" key="5">
    <source>
        <dbReference type="Proteomes" id="UP000504604"/>
    </source>
</evidence>
<dbReference type="RefSeq" id="XP_011100456.1">
    <property type="nucleotide sequence ID" value="XM_011102154.2"/>
</dbReference>
<keyword evidence="3" id="KW-0328">Glycosyltransferase</keyword>
<organism evidence="5 6">
    <name type="scientific">Sesamum indicum</name>
    <name type="common">Oriental sesame</name>
    <name type="synonym">Sesamum orientale</name>
    <dbReference type="NCBI Taxonomy" id="4182"/>
    <lineage>
        <taxon>Eukaryota</taxon>
        <taxon>Viridiplantae</taxon>
        <taxon>Streptophyta</taxon>
        <taxon>Embryophyta</taxon>
        <taxon>Tracheophyta</taxon>
        <taxon>Spermatophyta</taxon>
        <taxon>Magnoliopsida</taxon>
        <taxon>eudicotyledons</taxon>
        <taxon>Gunneridae</taxon>
        <taxon>Pentapetalae</taxon>
        <taxon>asterids</taxon>
        <taxon>lamiids</taxon>
        <taxon>Lamiales</taxon>
        <taxon>Pedaliaceae</taxon>
        <taxon>Sesamum</taxon>
    </lineage>
</organism>
<dbReference type="PANTHER" id="PTHR48048:SF45">
    <property type="entry name" value="GLYCOSYLTRANSFERASE"/>
    <property type="match status" value="1"/>
</dbReference>
<dbReference type="FunCoup" id="A0A6I9UPJ7">
    <property type="interactions" value="578"/>
</dbReference>
<dbReference type="Pfam" id="PF00201">
    <property type="entry name" value="UDPGT"/>
    <property type="match status" value="1"/>
</dbReference>
<dbReference type="FunFam" id="3.40.50.2000:FF:000056">
    <property type="entry name" value="Glycosyltransferase"/>
    <property type="match status" value="1"/>
</dbReference>
<protein>
    <recommendedName>
        <fullName evidence="4">Glycosyltransferase</fullName>
        <ecNumber evidence="4">2.4.1.-</ecNumber>
    </recommendedName>
</protein>
<evidence type="ECO:0000256" key="1">
    <source>
        <dbReference type="ARBA" id="ARBA00009995"/>
    </source>
</evidence>
<dbReference type="GeneID" id="105178644"/>
<dbReference type="GO" id="GO:0035251">
    <property type="term" value="F:UDP-glucosyltransferase activity"/>
    <property type="evidence" value="ECO:0007669"/>
    <property type="project" value="InterPro"/>
</dbReference>
<dbReference type="AlphaFoldDB" id="A0A6I9UPJ7"/>
<evidence type="ECO:0000313" key="6">
    <source>
        <dbReference type="RefSeq" id="XP_011100456.1"/>
    </source>
</evidence>
<dbReference type="OrthoDB" id="5835829at2759"/>
<dbReference type="Proteomes" id="UP000504604">
    <property type="component" value="Linkage group LG16"/>
</dbReference>
<keyword evidence="5" id="KW-1185">Reference proteome</keyword>
<keyword evidence="2 3" id="KW-0808">Transferase</keyword>
<name>A0A6I9UPJ7_SESIN</name>
<dbReference type="PROSITE" id="PS00375">
    <property type="entry name" value="UDPGT"/>
    <property type="match status" value="1"/>
</dbReference>
<evidence type="ECO:0000256" key="4">
    <source>
        <dbReference type="RuleBase" id="RU362057"/>
    </source>
</evidence>
<dbReference type="EC" id="2.4.1.-" evidence="4"/>
<proteinExistence type="inferred from homology"/>
<evidence type="ECO:0000256" key="2">
    <source>
        <dbReference type="ARBA" id="ARBA00022679"/>
    </source>
</evidence>
<dbReference type="KEGG" id="sind:105178644"/>
<gene>
    <name evidence="6" type="primary">LOC105178644</name>
</gene>
<dbReference type="InParanoid" id="A0A6I9UPJ7"/>
<comment type="similarity">
    <text evidence="1 3">Belongs to the UDP-glycosyltransferase family.</text>
</comment>
<reference evidence="6" key="1">
    <citation type="submission" date="2025-08" db="UniProtKB">
        <authorList>
            <consortium name="RefSeq"/>
        </authorList>
    </citation>
    <scope>IDENTIFICATION</scope>
</reference>
<evidence type="ECO:0000256" key="3">
    <source>
        <dbReference type="RuleBase" id="RU003718"/>
    </source>
</evidence>
<dbReference type="Gene3D" id="3.40.50.2000">
    <property type="entry name" value="Glycogen Phosphorylase B"/>
    <property type="match status" value="2"/>
</dbReference>
<dbReference type="PANTHER" id="PTHR48048">
    <property type="entry name" value="GLYCOSYLTRANSFERASE"/>
    <property type="match status" value="1"/>
</dbReference>
<dbReference type="InterPro" id="IPR002213">
    <property type="entry name" value="UDP_glucos_trans"/>
</dbReference>
<dbReference type="InterPro" id="IPR050481">
    <property type="entry name" value="UDP-glycosyltransf_plant"/>
</dbReference>
<dbReference type="InterPro" id="IPR035595">
    <property type="entry name" value="UDP_glycos_trans_CS"/>
</dbReference>
<accession>A0A6I9UPJ7</accession>
<dbReference type="CDD" id="cd03784">
    <property type="entry name" value="GT1_Gtf-like"/>
    <property type="match status" value="1"/>
</dbReference>
<dbReference type="SUPFAM" id="SSF53756">
    <property type="entry name" value="UDP-Glycosyltransferase/glycogen phosphorylase"/>
    <property type="match status" value="1"/>
</dbReference>